<evidence type="ECO:0000313" key="2">
    <source>
        <dbReference type="Proteomes" id="UP000271087"/>
    </source>
</evidence>
<dbReference type="EMBL" id="UYRW01009951">
    <property type="protein sequence ID" value="VDM98331.1"/>
    <property type="molecule type" value="Genomic_DNA"/>
</dbReference>
<accession>A0A3P7MPH9</accession>
<keyword evidence="2" id="KW-1185">Reference proteome</keyword>
<dbReference type="Proteomes" id="UP000271087">
    <property type="component" value="Unassembled WGS sequence"/>
</dbReference>
<feature type="non-terminal residue" evidence="1">
    <location>
        <position position="1"/>
    </location>
</feature>
<evidence type="ECO:0000313" key="1">
    <source>
        <dbReference type="EMBL" id="VDM98331.1"/>
    </source>
</evidence>
<proteinExistence type="predicted"/>
<protein>
    <submittedName>
        <fullName evidence="1">Uncharacterized protein</fullName>
    </submittedName>
</protein>
<gene>
    <name evidence="1" type="ORF">NOO_LOCUS12206</name>
</gene>
<organism evidence="1 2">
    <name type="scientific">Onchocerca ochengi</name>
    <name type="common">Filarial nematode worm</name>
    <dbReference type="NCBI Taxonomy" id="42157"/>
    <lineage>
        <taxon>Eukaryota</taxon>
        <taxon>Metazoa</taxon>
        <taxon>Ecdysozoa</taxon>
        <taxon>Nematoda</taxon>
        <taxon>Chromadorea</taxon>
        <taxon>Rhabditida</taxon>
        <taxon>Spirurina</taxon>
        <taxon>Spiruromorpha</taxon>
        <taxon>Filarioidea</taxon>
        <taxon>Onchocercidae</taxon>
        <taxon>Onchocerca</taxon>
    </lineage>
</organism>
<reference evidence="1 2" key="1">
    <citation type="submission" date="2018-08" db="EMBL/GenBank/DDBJ databases">
        <authorList>
            <person name="Laetsch R D."/>
            <person name="Stevens L."/>
            <person name="Kumar S."/>
            <person name="Blaxter L. M."/>
        </authorList>
    </citation>
    <scope>NUCLEOTIDE SEQUENCE [LARGE SCALE GENOMIC DNA]</scope>
</reference>
<name>A0A3P7MPH9_ONCOC</name>
<sequence length="14" mass="1773">IYKITLAKENEKWH</sequence>